<protein>
    <submittedName>
        <fullName evidence="1">Sporulation protein YtfJ</fullName>
    </submittedName>
</protein>
<reference evidence="1 2" key="1">
    <citation type="submission" date="2019-03" db="EMBL/GenBank/DDBJ databases">
        <title>Genomic Encyclopedia of Type Strains, Phase IV (KMG-IV): sequencing the most valuable type-strain genomes for metagenomic binning, comparative biology and taxonomic classification.</title>
        <authorList>
            <person name="Goeker M."/>
        </authorList>
    </citation>
    <scope>NUCLEOTIDE SEQUENCE [LARGE SCALE GENOMIC DNA]</scope>
    <source>
        <strain evidence="1 2">DSM 100433</strain>
    </source>
</reference>
<dbReference type="NCBIfam" id="TIGR02874">
    <property type="entry name" value="spore_ytfJ"/>
    <property type="match status" value="1"/>
</dbReference>
<dbReference type="InterPro" id="IPR014229">
    <property type="entry name" value="Spore_YtfJ"/>
</dbReference>
<dbReference type="PIRSF" id="PIRSF021377">
    <property type="entry name" value="YtfJ"/>
    <property type="match status" value="1"/>
</dbReference>
<dbReference type="PANTHER" id="PTHR39162:SF1">
    <property type="entry name" value="SPORULATION PROTEIN YTFJ"/>
    <property type="match status" value="1"/>
</dbReference>
<dbReference type="Proteomes" id="UP000294682">
    <property type="component" value="Unassembled WGS sequence"/>
</dbReference>
<dbReference type="AlphaFoldDB" id="A0A9X8Y812"/>
<keyword evidence="2" id="KW-1185">Reference proteome</keyword>
<name>A0A9X8Y812_9FIRM</name>
<dbReference type="EMBL" id="SLUK01000007">
    <property type="protein sequence ID" value="TCL42950.1"/>
    <property type="molecule type" value="Genomic_DNA"/>
</dbReference>
<evidence type="ECO:0000313" key="1">
    <source>
        <dbReference type="EMBL" id="TCL42950.1"/>
    </source>
</evidence>
<dbReference type="RefSeq" id="WP_079700057.1">
    <property type="nucleotide sequence ID" value="NZ_JADNAH010000002.1"/>
</dbReference>
<dbReference type="Pfam" id="PF09579">
    <property type="entry name" value="Spore_YtfJ"/>
    <property type="match status" value="1"/>
</dbReference>
<comment type="caution">
    <text evidence="1">The sequence shown here is derived from an EMBL/GenBank/DDBJ whole genome shotgun (WGS) entry which is preliminary data.</text>
</comment>
<organism evidence="1 2">
    <name type="scientific">Harryflintia acetispora</name>
    <dbReference type="NCBI Taxonomy" id="1849041"/>
    <lineage>
        <taxon>Bacteria</taxon>
        <taxon>Bacillati</taxon>
        <taxon>Bacillota</taxon>
        <taxon>Clostridia</taxon>
        <taxon>Eubacteriales</taxon>
        <taxon>Oscillospiraceae</taxon>
        <taxon>Harryflintia</taxon>
    </lineage>
</organism>
<sequence length="143" mass="14858">MANPNQHPSAGLVDATLQNLKNLVDVNTIIGDTIQLPDGTTIIPISKVSFGYGTGGSDIPSKNPGEHFGGGTGGGVTIEPIAFLTIQSGTVKLLQVDQADNTADRIVNLIPQIFDKVSELCEHAKEKKAAEKAAPKNQDGAGI</sequence>
<evidence type="ECO:0000313" key="2">
    <source>
        <dbReference type="Proteomes" id="UP000294682"/>
    </source>
</evidence>
<proteinExistence type="predicted"/>
<gene>
    <name evidence="1" type="ORF">EDD78_10751</name>
</gene>
<dbReference type="PANTHER" id="PTHR39162">
    <property type="entry name" value="GLL3345 PROTEIN"/>
    <property type="match status" value="1"/>
</dbReference>
<accession>A0A9X8Y812</accession>